<evidence type="ECO:0000313" key="2">
    <source>
        <dbReference type="Proteomes" id="UP001234178"/>
    </source>
</evidence>
<proteinExistence type="predicted"/>
<comment type="caution">
    <text evidence="1">The sequence shown here is derived from an EMBL/GenBank/DDBJ whole genome shotgun (WGS) entry which is preliminary data.</text>
</comment>
<sequence length="101" mass="11612">MTFCHTNPKWNRPAPSIYQPYEKRLGRPVHSSLFFDVSLYSTALKNLEATSSRENSIKHFILNTMGQDSNDPNRGRLDACCDFGLDTIQPRKEKRPQLPSE</sequence>
<organism evidence="1 2">
    <name type="scientific">Daphnia magna</name>
    <dbReference type="NCBI Taxonomy" id="35525"/>
    <lineage>
        <taxon>Eukaryota</taxon>
        <taxon>Metazoa</taxon>
        <taxon>Ecdysozoa</taxon>
        <taxon>Arthropoda</taxon>
        <taxon>Crustacea</taxon>
        <taxon>Branchiopoda</taxon>
        <taxon>Diplostraca</taxon>
        <taxon>Cladocera</taxon>
        <taxon>Anomopoda</taxon>
        <taxon>Daphniidae</taxon>
        <taxon>Daphnia</taxon>
    </lineage>
</organism>
<keyword evidence="2" id="KW-1185">Reference proteome</keyword>
<evidence type="ECO:0000313" key="1">
    <source>
        <dbReference type="EMBL" id="KAK4029682.1"/>
    </source>
</evidence>
<gene>
    <name evidence="1" type="ORF">OUZ56_022649</name>
</gene>
<dbReference type="Proteomes" id="UP001234178">
    <property type="component" value="Unassembled WGS sequence"/>
</dbReference>
<reference evidence="1 2" key="1">
    <citation type="journal article" date="2023" name="Nucleic Acids Res.">
        <title>The hologenome of Daphnia magna reveals possible DNA methylation and microbiome-mediated evolution of the host genome.</title>
        <authorList>
            <person name="Chaturvedi A."/>
            <person name="Li X."/>
            <person name="Dhandapani V."/>
            <person name="Marshall H."/>
            <person name="Kissane S."/>
            <person name="Cuenca-Cambronero M."/>
            <person name="Asole G."/>
            <person name="Calvet F."/>
            <person name="Ruiz-Romero M."/>
            <person name="Marangio P."/>
            <person name="Guigo R."/>
            <person name="Rago D."/>
            <person name="Mirbahai L."/>
            <person name="Eastwood N."/>
            <person name="Colbourne J.K."/>
            <person name="Zhou J."/>
            <person name="Mallon E."/>
            <person name="Orsini L."/>
        </authorList>
    </citation>
    <scope>NUCLEOTIDE SEQUENCE [LARGE SCALE GENOMIC DNA]</scope>
    <source>
        <strain evidence="1">LRV0_1</strain>
    </source>
</reference>
<accession>A0ABR0AX21</accession>
<protein>
    <submittedName>
        <fullName evidence="1">Uncharacterized protein</fullName>
    </submittedName>
</protein>
<name>A0ABR0AX21_9CRUS</name>
<dbReference type="EMBL" id="JAOYFB010000039">
    <property type="protein sequence ID" value="KAK4029682.1"/>
    <property type="molecule type" value="Genomic_DNA"/>
</dbReference>